<gene>
    <name evidence="1" type="ORF">UFOVP431_100</name>
</gene>
<dbReference type="Pfam" id="PF03237">
    <property type="entry name" value="Terminase_6N"/>
    <property type="match status" value="1"/>
</dbReference>
<dbReference type="EMBL" id="LR796483">
    <property type="protein sequence ID" value="CAB4148073.1"/>
    <property type="molecule type" value="Genomic_DNA"/>
</dbReference>
<protein>
    <submittedName>
        <fullName evidence="1">Terminase-like family</fullName>
    </submittedName>
</protein>
<dbReference type="Gene3D" id="3.30.420.280">
    <property type="match status" value="1"/>
</dbReference>
<dbReference type="InterPro" id="IPR027417">
    <property type="entry name" value="P-loop_NTPase"/>
</dbReference>
<sequence>MPARSRSSAYADRAAANGLGLLADASVKQKLKRRANSTFDVKAAEIKIIEGLLPYQRNFVTDFSHKYVGFCGGYGSGKTRSLICKQLLLCFRSQGFTHLFLEPTIPLIDDVALPEWNILLEKYGIPHTFKVSPRPVFKLLLPGGETPVLLRSMENYERLIGVNAASIASDETDTTRQEIAEKAMIKLQGRVRVGHCPQIAAASTPEGYGFMYTFFEEQKADNKKLYLGKSEDNPHLDKSFVEDLKSKYHPQLVKAYLNGEFVNLESATVFFEFNRARHTTGVFLPEPKERIVFGADFNVGQCHAIYGVVRAGRMGQELHCFAESKVADTFSLVTHLQQEYPRHLAAGLITCCPDASGSHDSTSSTQTDHEILRAAGVKVVAESKNPYVADTLAHANVHLRRDLVFLNPTTCHDTVNAAERWSYDSKTLKPSKGGATDYSHPGDALRYLLWQVFPRASARAGYGGRWR</sequence>
<evidence type="ECO:0000313" key="1">
    <source>
        <dbReference type="EMBL" id="CAB4148073.1"/>
    </source>
</evidence>
<reference evidence="1" key="1">
    <citation type="submission" date="2020-04" db="EMBL/GenBank/DDBJ databases">
        <authorList>
            <person name="Chiriac C."/>
            <person name="Salcher M."/>
            <person name="Ghai R."/>
            <person name="Kavagutti S V."/>
        </authorList>
    </citation>
    <scope>NUCLEOTIDE SEQUENCE</scope>
</reference>
<name>A0A6J5MSL0_9CAUD</name>
<dbReference type="Gene3D" id="3.40.50.300">
    <property type="entry name" value="P-loop containing nucleotide triphosphate hydrolases"/>
    <property type="match status" value="1"/>
</dbReference>
<proteinExistence type="predicted"/>
<accession>A0A6J5MSL0</accession>
<organism evidence="1">
    <name type="scientific">uncultured Caudovirales phage</name>
    <dbReference type="NCBI Taxonomy" id="2100421"/>
    <lineage>
        <taxon>Viruses</taxon>
        <taxon>Duplodnaviria</taxon>
        <taxon>Heunggongvirae</taxon>
        <taxon>Uroviricota</taxon>
        <taxon>Caudoviricetes</taxon>
        <taxon>Peduoviridae</taxon>
        <taxon>Maltschvirus</taxon>
        <taxon>Maltschvirus maltsch</taxon>
    </lineage>
</organism>